<dbReference type="SUPFAM" id="SSF53155">
    <property type="entry name" value="Methylated DNA-protein cysteine methyltransferase domain"/>
    <property type="match status" value="1"/>
</dbReference>
<evidence type="ECO:0000256" key="5">
    <source>
        <dbReference type="ARBA" id="ARBA00022679"/>
    </source>
</evidence>
<dbReference type="InterPro" id="IPR036388">
    <property type="entry name" value="WH-like_DNA-bd_sf"/>
</dbReference>
<keyword evidence="6 9" id="KW-0227">DNA damage</keyword>
<keyword evidence="3 9" id="KW-0963">Cytoplasm</keyword>
<dbReference type="CDD" id="cd06445">
    <property type="entry name" value="ATase"/>
    <property type="match status" value="1"/>
</dbReference>
<dbReference type="NCBIfam" id="TIGR00589">
    <property type="entry name" value="ogt"/>
    <property type="match status" value="1"/>
</dbReference>
<dbReference type="Pfam" id="PF02870">
    <property type="entry name" value="Methyltransf_1N"/>
    <property type="match status" value="1"/>
</dbReference>
<dbReference type="GO" id="GO:0032259">
    <property type="term" value="P:methylation"/>
    <property type="evidence" value="ECO:0007669"/>
    <property type="project" value="UniProtKB-KW"/>
</dbReference>
<evidence type="ECO:0000256" key="4">
    <source>
        <dbReference type="ARBA" id="ARBA00022603"/>
    </source>
</evidence>
<dbReference type="InterPro" id="IPR014048">
    <property type="entry name" value="MethylDNA_cys_MeTrfase_DNA-bd"/>
</dbReference>
<gene>
    <name evidence="13" type="ORF">SAMN05421630_10534</name>
</gene>
<dbReference type="EC" id="2.1.1.63" evidence="9"/>
<comment type="catalytic activity">
    <reaction evidence="1 9">
        <text>a 4-O-methyl-thymidine in DNA + L-cysteinyl-[protein] = a thymidine in DNA + S-methyl-L-cysteinyl-[protein]</text>
        <dbReference type="Rhea" id="RHEA:53428"/>
        <dbReference type="Rhea" id="RHEA-COMP:10131"/>
        <dbReference type="Rhea" id="RHEA-COMP:10132"/>
        <dbReference type="Rhea" id="RHEA-COMP:13555"/>
        <dbReference type="Rhea" id="RHEA-COMP:13556"/>
        <dbReference type="ChEBI" id="CHEBI:29950"/>
        <dbReference type="ChEBI" id="CHEBI:82612"/>
        <dbReference type="ChEBI" id="CHEBI:137386"/>
        <dbReference type="ChEBI" id="CHEBI:137387"/>
        <dbReference type="EC" id="2.1.1.63"/>
    </reaction>
</comment>
<dbReference type="GO" id="GO:0005737">
    <property type="term" value="C:cytoplasm"/>
    <property type="evidence" value="ECO:0007669"/>
    <property type="project" value="UniProtKB-SubCell"/>
</dbReference>
<evidence type="ECO:0000256" key="3">
    <source>
        <dbReference type="ARBA" id="ARBA00022490"/>
    </source>
</evidence>
<keyword evidence="14" id="KW-1185">Reference proteome</keyword>
<feature type="compositionally biased region" description="Basic and acidic residues" evidence="10">
    <location>
        <begin position="184"/>
        <end position="203"/>
    </location>
</feature>
<dbReference type="STRING" id="530584.SAMN05421630_10534"/>
<feature type="region of interest" description="Disordered" evidence="10">
    <location>
        <begin position="168"/>
        <end position="203"/>
    </location>
</feature>
<dbReference type="PROSITE" id="PS00374">
    <property type="entry name" value="MGMT"/>
    <property type="match status" value="1"/>
</dbReference>
<evidence type="ECO:0000256" key="1">
    <source>
        <dbReference type="ARBA" id="ARBA00001286"/>
    </source>
</evidence>
<proteinExistence type="inferred from homology"/>
<dbReference type="FunFam" id="1.10.10.10:FF:000214">
    <property type="entry name" value="Methylated-DNA--protein-cysteine methyltransferase"/>
    <property type="match status" value="1"/>
</dbReference>
<dbReference type="InterPro" id="IPR001497">
    <property type="entry name" value="MethylDNA_cys_MeTrfase_AS"/>
</dbReference>
<keyword evidence="7 9" id="KW-0234">DNA repair</keyword>
<dbReference type="InterPro" id="IPR036217">
    <property type="entry name" value="MethylDNA_cys_MeTrfase_DNAb"/>
</dbReference>
<comment type="miscellaneous">
    <text evidence="9">This enzyme catalyzes only one turnover and therefore is not strictly catalytic. According to one definition, an enzyme is a biocatalyst that acts repeatedly and over many reaction cycles.</text>
</comment>
<evidence type="ECO:0000256" key="6">
    <source>
        <dbReference type="ARBA" id="ARBA00022763"/>
    </source>
</evidence>
<reference evidence="13 14" key="1">
    <citation type="submission" date="2016-10" db="EMBL/GenBank/DDBJ databases">
        <authorList>
            <person name="de Groot N.N."/>
        </authorList>
    </citation>
    <scope>NUCLEOTIDE SEQUENCE [LARGE SCALE GENOMIC DNA]</scope>
    <source>
        <strain evidence="13 14">CGMCC 4.5506</strain>
    </source>
</reference>
<dbReference type="Proteomes" id="UP000199494">
    <property type="component" value="Unassembled WGS sequence"/>
</dbReference>
<dbReference type="Gene3D" id="3.30.160.70">
    <property type="entry name" value="Methylated DNA-protein cysteine methyltransferase domain"/>
    <property type="match status" value="1"/>
</dbReference>
<dbReference type="PANTHER" id="PTHR10815:SF5">
    <property type="entry name" value="METHYLATED-DNA--PROTEIN-CYSTEINE METHYLTRANSFERASE"/>
    <property type="match status" value="1"/>
</dbReference>
<evidence type="ECO:0000313" key="14">
    <source>
        <dbReference type="Proteomes" id="UP000199494"/>
    </source>
</evidence>
<dbReference type="KEGG" id="pmad:BAY61_14950"/>
<comment type="catalytic activity">
    <reaction evidence="8 9">
        <text>a 6-O-methyl-2'-deoxyguanosine in DNA + L-cysteinyl-[protein] = S-methyl-L-cysteinyl-[protein] + a 2'-deoxyguanosine in DNA</text>
        <dbReference type="Rhea" id="RHEA:24000"/>
        <dbReference type="Rhea" id="RHEA-COMP:10131"/>
        <dbReference type="Rhea" id="RHEA-COMP:10132"/>
        <dbReference type="Rhea" id="RHEA-COMP:11367"/>
        <dbReference type="Rhea" id="RHEA-COMP:11368"/>
        <dbReference type="ChEBI" id="CHEBI:29950"/>
        <dbReference type="ChEBI" id="CHEBI:82612"/>
        <dbReference type="ChEBI" id="CHEBI:85445"/>
        <dbReference type="ChEBI" id="CHEBI:85448"/>
        <dbReference type="EC" id="2.1.1.63"/>
    </reaction>
</comment>
<evidence type="ECO:0000256" key="9">
    <source>
        <dbReference type="HAMAP-Rule" id="MF_00772"/>
    </source>
</evidence>
<dbReference type="PANTHER" id="PTHR10815">
    <property type="entry name" value="METHYLATED-DNA--PROTEIN-CYSTEINE METHYLTRANSFERASE"/>
    <property type="match status" value="1"/>
</dbReference>
<evidence type="ECO:0000313" key="13">
    <source>
        <dbReference type="EMBL" id="SDC98246.1"/>
    </source>
</evidence>
<dbReference type="EMBL" id="FMZE01000005">
    <property type="protein sequence ID" value="SDC98246.1"/>
    <property type="molecule type" value="Genomic_DNA"/>
</dbReference>
<protein>
    <recommendedName>
        <fullName evidence="9">Methylated-DNA--protein-cysteine methyltransferase</fullName>
        <ecNumber evidence="9">2.1.1.63</ecNumber>
    </recommendedName>
    <alternativeName>
        <fullName evidence="9">6-O-methylguanine-DNA methyltransferase</fullName>
        <shortName evidence="9">MGMT</shortName>
    </alternativeName>
    <alternativeName>
        <fullName evidence="9">O-6-methylguanine-DNA-alkyltransferase</fullName>
    </alternativeName>
</protein>
<dbReference type="SUPFAM" id="SSF46767">
    <property type="entry name" value="Methylated DNA-protein cysteine methyltransferase, C-terminal domain"/>
    <property type="match status" value="1"/>
</dbReference>
<evidence type="ECO:0000256" key="10">
    <source>
        <dbReference type="SAM" id="MobiDB-lite"/>
    </source>
</evidence>
<accession>A0A222VQ99</accession>
<dbReference type="HAMAP" id="MF_00772">
    <property type="entry name" value="OGT"/>
    <property type="match status" value="1"/>
</dbReference>
<sequence>MHTVVDSPLGPLTLVGDDDLAGGVALTGLYLERQLYRPGEEAFGERAAEPFAGMIEQLSAYFAGRLTEFDVPTALSGTPFQRQVWEMLREIPYGETVTYGWLARRMGKPAAARAVGLANGKNPVSIIVPCHRVVGANGDLTGYGGGVERKRHLLALERSTAARLQPCESRAQDAEIRTQGGESRAADVEIRTQPREIRTRAGG</sequence>
<feature type="domain" description="Methylguanine DNA methyltransferase ribonuclease-like" evidence="12">
    <location>
        <begin position="2"/>
        <end position="74"/>
    </location>
</feature>
<feature type="active site" description="Nucleophile; methyl group acceptor" evidence="9">
    <location>
        <position position="130"/>
    </location>
</feature>
<dbReference type="Gene3D" id="1.10.10.10">
    <property type="entry name" value="Winged helix-like DNA-binding domain superfamily/Winged helix DNA-binding domain"/>
    <property type="match status" value="1"/>
</dbReference>
<comment type="similarity">
    <text evidence="2 9">Belongs to the MGMT family.</text>
</comment>
<dbReference type="GO" id="GO:0006307">
    <property type="term" value="P:DNA alkylation repair"/>
    <property type="evidence" value="ECO:0007669"/>
    <property type="project" value="UniProtKB-UniRule"/>
</dbReference>
<name>A0A222VQ99_9PSEU</name>
<dbReference type="Pfam" id="PF01035">
    <property type="entry name" value="DNA_binding_1"/>
    <property type="match status" value="1"/>
</dbReference>
<evidence type="ECO:0000256" key="2">
    <source>
        <dbReference type="ARBA" id="ARBA00008711"/>
    </source>
</evidence>
<dbReference type="InterPro" id="IPR036631">
    <property type="entry name" value="MGMT_N_sf"/>
</dbReference>
<evidence type="ECO:0000259" key="11">
    <source>
        <dbReference type="Pfam" id="PF01035"/>
    </source>
</evidence>
<keyword evidence="5 9" id="KW-0808">Transferase</keyword>
<evidence type="ECO:0000256" key="7">
    <source>
        <dbReference type="ARBA" id="ARBA00023204"/>
    </source>
</evidence>
<keyword evidence="4 9" id="KW-0489">Methyltransferase</keyword>
<evidence type="ECO:0000256" key="8">
    <source>
        <dbReference type="ARBA" id="ARBA00049348"/>
    </source>
</evidence>
<comment type="subcellular location">
    <subcellularLocation>
        <location evidence="9">Cytoplasm</location>
    </subcellularLocation>
</comment>
<dbReference type="AlphaFoldDB" id="A0A222VQ99"/>
<dbReference type="InterPro" id="IPR023546">
    <property type="entry name" value="MGMT"/>
</dbReference>
<organism evidence="13 14">
    <name type="scientific">Prauserella marina</name>
    <dbReference type="NCBI Taxonomy" id="530584"/>
    <lineage>
        <taxon>Bacteria</taxon>
        <taxon>Bacillati</taxon>
        <taxon>Actinomycetota</taxon>
        <taxon>Actinomycetes</taxon>
        <taxon>Pseudonocardiales</taxon>
        <taxon>Pseudonocardiaceae</taxon>
        <taxon>Prauserella</taxon>
    </lineage>
</organism>
<dbReference type="InterPro" id="IPR008332">
    <property type="entry name" value="MethylG_MeTrfase_N"/>
</dbReference>
<feature type="domain" description="Methylated-DNA-[protein]-cysteine S-methyltransferase DNA binding" evidence="11">
    <location>
        <begin position="79"/>
        <end position="158"/>
    </location>
</feature>
<comment type="function">
    <text evidence="9">Involved in the cellular defense against the biological effects of O6-methylguanine (O6-MeG) and O4-methylthymine (O4-MeT) in DNA. Repairs the methylated nucleobase in DNA by stoichiometrically transferring the methyl group to a cysteine residue in the enzyme. This is a suicide reaction: the enzyme is irreversibly inactivated.</text>
</comment>
<dbReference type="GO" id="GO:0003908">
    <property type="term" value="F:methylated-DNA-[protein]-cysteine S-methyltransferase activity"/>
    <property type="evidence" value="ECO:0007669"/>
    <property type="project" value="UniProtKB-UniRule"/>
</dbReference>
<evidence type="ECO:0000259" key="12">
    <source>
        <dbReference type="Pfam" id="PF02870"/>
    </source>
</evidence>